<sequence>MRKLASRCRRVRPGRKTREIKEDTDDATTAPLDNQQTQQHALGLLASGFSPDQWLEHVKVVLAHTSSFSSDPSPQSLSESHFH</sequence>
<name>A0A2A6BLN4_PRIPA</name>
<protein>
    <submittedName>
        <fullName evidence="2">Uncharacterized protein</fullName>
    </submittedName>
</protein>
<gene>
    <name evidence="2" type="primary">WBGene00282378</name>
</gene>
<feature type="region of interest" description="Disordered" evidence="1">
    <location>
        <begin position="1"/>
        <end position="36"/>
    </location>
</feature>
<accession>A0A8R1Z1Y5</accession>
<evidence type="ECO:0000256" key="1">
    <source>
        <dbReference type="SAM" id="MobiDB-lite"/>
    </source>
</evidence>
<dbReference type="AlphaFoldDB" id="A0A2A6BLN4"/>
<keyword evidence="3" id="KW-1185">Reference proteome</keyword>
<organism evidence="2 3">
    <name type="scientific">Pristionchus pacificus</name>
    <name type="common">Parasitic nematode worm</name>
    <dbReference type="NCBI Taxonomy" id="54126"/>
    <lineage>
        <taxon>Eukaryota</taxon>
        <taxon>Metazoa</taxon>
        <taxon>Ecdysozoa</taxon>
        <taxon>Nematoda</taxon>
        <taxon>Chromadorea</taxon>
        <taxon>Rhabditida</taxon>
        <taxon>Rhabditina</taxon>
        <taxon>Diplogasteromorpha</taxon>
        <taxon>Diplogasteroidea</taxon>
        <taxon>Neodiplogasteridae</taxon>
        <taxon>Pristionchus</taxon>
    </lineage>
</organism>
<accession>A0A2A6BLN4</accession>
<reference evidence="3" key="1">
    <citation type="journal article" date="2008" name="Nat. Genet.">
        <title>The Pristionchus pacificus genome provides a unique perspective on nematode lifestyle and parasitism.</title>
        <authorList>
            <person name="Dieterich C."/>
            <person name="Clifton S.W."/>
            <person name="Schuster L.N."/>
            <person name="Chinwalla A."/>
            <person name="Delehaunty K."/>
            <person name="Dinkelacker I."/>
            <person name="Fulton L."/>
            <person name="Fulton R."/>
            <person name="Godfrey J."/>
            <person name="Minx P."/>
            <person name="Mitreva M."/>
            <person name="Roeseler W."/>
            <person name="Tian H."/>
            <person name="Witte H."/>
            <person name="Yang S.P."/>
            <person name="Wilson R.K."/>
            <person name="Sommer R.J."/>
        </authorList>
    </citation>
    <scope>NUCLEOTIDE SEQUENCE [LARGE SCALE GENOMIC DNA]</scope>
    <source>
        <strain evidence="3">PS312</strain>
    </source>
</reference>
<evidence type="ECO:0000313" key="3">
    <source>
        <dbReference type="Proteomes" id="UP000005239"/>
    </source>
</evidence>
<feature type="compositionally biased region" description="Basic residues" evidence="1">
    <location>
        <begin position="1"/>
        <end position="15"/>
    </location>
</feature>
<dbReference type="EnsemblMetazoa" id="PPA44009.1">
    <property type="protein sequence ID" value="PPA44009.1"/>
    <property type="gene ID" value="WBGene00282378"/>
</dbReference>
<reference evidence="2" key="2">
    <citation type="submission" date="2022-06" db="UniProtKB">
        <authorList>
            <consortium name="EnsemblMetazoa"/>
        </authorList>
    </citation>
    <scope>IDENTIFICATION</scope>
    <source>
        <strain evidence="2">PS312</strain>
    </source>
</reference>
<dbReference type="Proteomes" id="UP000005239">
    <property type="component" value="Unassembled WGS sequence"/>
</dbReference>
<evidence type="ECO:0000313" key="2">
    <source>
        <dbReference type="EnsemblMetazoa" id="PPA44009.1"/>
    </source>
</evidence>
<proteinExistence type="predicted"/>